<feature type="non-terminal residue" evidence="12">
    <location>
        <position position="112"/>
    </location>
</feature>
<dbReference type="PANTHER" id="PTHR23418">
    <property type="entry name" value="ACIREDUCTONE DIOXYGENASE"/>
    <property type="match status" value="1"/>
</dbReference>
<comment type="caution">
    <text evidence="12">The sequence shown here is derived from an EMBL/GenBank/DDBJ whole genome shotgun (WGS) entry which is preliminary data.</text>
</comment>
<dbReference type="EC" id="1.13.11.54" evidence="10"/>
<evidence type="ECO:0000256" key="5">
    <source>
        <dbReference type="ARBA" id="ARBA00022723"/>
    </source>
</evidence>
<feature type="chain" id="PRO_5029710014" description="acireductone dioxygenase (Fe(2+)-requiring)" evidence="11">
    <location>
        <begin position="22"/>
        <end position="112"/>
    </location>
</feature>
<dbReference type="Proteomes" id="UP000593564">
    <property type="component" value="Unassembled WGS sequence"/>
</dbReference>
<evidence type="ECO:0000256" key="3">
    <source>
        <dbReference type="ARBA" id="ARBA00022596"/>
    </source>
</evidence>
<comment type="cofactor">
    <cofactor evidence="2">
        <name>Fe(2+)</name>
        <dbReference type="ChEBI" id="CHEBI:29033"/>
    </cofactor>
</comment>
<evidence type="ECO:0000256" key="11">
    <source>
        <dbReference type="SAM" id="SignalP"/>
    </source>
</evidence>
<dbReference type="GO" id="GO:0009086">
    <property type="term" value="P:methionine biosynthetic process"/>
    <property type="evidence" value="ECO:0007669"/>
    <property type="project" value="UniProtKB-KW"/>
</dbReference>
<accession>A0A7J7IBY6</accession>
<reference evidence="12 13" key="2">
    <citation type="submission" date="2020-07" db="EMBL/GenBank/DDBJ databases">
        <title>Genome assembly of wild tea tree DASZ reveals pedigree and selection history of tea varieties.</title>
        <authorList>
            <person name="Zhang W."/>
        </authorList>
    </citation>
    <scope>NUCLEOTIDE SEQUENCE [LARGE SCALE GENOMIC DNA]</scope>
    <source>
        <strain evidence="13">cv. G240</strain>
        <tissue evidence="12">Leaf</tissue>
    </source>
</reference>
<dbReference type="GO" id="GO:0046872">
    <property type="term" value="F:metal ion binding"/>
    <property type="evidence" value="ECO:0007669"/>
    <property type="project" value="UniProtKB-KW"/>
</dbReference>
<dbReference type="CDD" id="cd02232">
    <property type="entry name" value="cupin_ARD"/>
    <property type="match status" value="1"/>
</dbReference>
<keyword evidence="7" id="KW-0560">Oxidoreductase</keyword>
<evidence type="ECO:0000256" key="4">
    <source>
        <dbReference type="ARBA" id="ARBA00022605"/>
    </source>
</evidence>
<evidence type="ECO:0000313" key="13">
    <source>
        <dbReference type="Proteomes" id="UP000593564"/>
    </source>
</evidence>
<sequence>PTTAPISIIFVARIFVAFNLGQIYLQDFFEVCSEKLPNYEKKIKNFFEEHLHIDEEIRYCVAGNDKFSYFDVRDCNDAWIHVLVNEGRMVVLSAGIYHCFTLDSNNYLKVIS</sequence>
<evidence type="ECO:0000256" key="9">
    <source>
        <dbReference type="ARBA" id="ARBA00023167"/>
    </source>
</evidence>
<evidence type="ECO:0000256" key="10">
    <source>
        <dbReference type="ARBA" id="ARBA00039005"/>
    </source>
</evidence>
<evidence type="ECO:0000256" key="2">
    <source>
        <dbReference type="ARBA" id="ARBA00001954"/>
    </source>
</evidence>
<gene>
    <name evidence="12" type="ORF">HYC85_003270</name>
</gene>
<reference evidence="13" key="1">
    <citation type="journal article" date="2020" name="Nat. Commun.">
        <title>Genome assembly of wild tea tree DASZ reveals pedigree and selection history of tea varieties.</title>
        <authorList>
            <person name="Zhang W."/>
            <person name="Zhang Y."/>
            <person name="Qiu H."/>
            <person name="Guo Y."/>
            <person name="Wan H."/>
            <person name="Zhang X."/>
            <person name="Scossa F."/>
            <person name="Alseekh S."/>
            <person name="Zhang Q."/>
            <person name="Wang P."/>
            <person name="Xu L."/>
            <person name="Schmidt M.H."/>
            <person name="Jia X."/>
            <person name="Li D."/>
            <person name="Zhu A."/>
            <person name="Guo F."/>
            <person name="Chen W."/>
            <person name="Ni D."/>
            <person name="Usadel B."/>
            <person name="Fernie A.R."/>
            <person name="Wen W."/>
        </authorList>
    </citation>
    <scope>NUCLEOTIDE SEQUENCE [LARGE SCALE GENOMIC DNA]</scope>
    <source>
        <strain evidence="13">cv. G240</strain>
    </source>
</reference>
<organism evidence="12 13">
    <name type="scientific">Camellia sinensis</name>
    <name type="common">Tea plant</name>
    <name type="synonym">Thea sinensis</name>
    <dbReference type="NCBI Taxonomy" id="4442"/>
    <lineage>
        <taxon>Eukaryota</taxon>
        <taxon>Viridiplantae</taxon>
        <taxon>Streptophyta</taxon>
        <taxon>Embryophyta</taxon>
        <taxon>Tracheophyta</taxon>
        <taxon>Spermatophyta</taxon>
        <taxon>Magnoliopsida</taxon>
        <taxon>eudicotyledons</taxon>
        <taxon>Gunneridae</taxon>
        <taxon>Pentapetalae</taxon>
        <taxon>asterids</taxon>
        <taxon>Ericales</taxon>
        <taxon>Theaceae</taxon>
        <taxon>Camellia</taxon>
    </lineage>
</organism>
<keyword evidence="5" id="KW-0479">Metal-binding</keyword>
<dbReference type="SUPFAM" id="SSF51182">
    <property type="entry name" value="RmlC-like cupins"/>
    <property type="match status" value="1"/>
</dbReference>
<feature type="signal peptide" evidence="11">
    <location>
        <begin position="1"/>
        <end position="21"/>
    </location>
</feature>
<evidence type="ECO:0000256" key="8">
    <source>
        <dbReference type="ARBA" id="ARBA00023004"/>
    </source>
</evidence>
<evidence type="ECO:0000256" key="1">
    <source>
        <dbReference type="ARBA" id="ARBA00000428"/>
    </source>
</evidence>
<evidence type="ECO:0000313" key="12">
    <source>
        <dbReference type="EMBL" id="KAF5962061.1"/>
    </source>
</evidence>
<comment type="catalytic activity">
    <reaction evidence="1">
        <text>1,2-dihydroxy-5-(methylsulfanyl)pent-1-en-3-one + O2 = 4-methylsulfanyl-2-oxobutanoate + formate + 2 H(+)</text>
        <dbReference type="Rhea" id="RHEA:24504"/>
        <dbReference type="ChEBI" id="CHEBI:15378"/>
        <dbReference type="ChEBI" id="CHEBI:15379"/>
        <dbReference type="ChEBI" id="CHEBI:15740"/>
        <dbReference type="ChEBI" id="CHEBI:16723"/>
        <dbReference type="ChEBI" id="CHEBI:49252"/>
        <dbReference type="EC" id="1.13.11.54"/>
    </reaction>
</comment>
<evidence type="ECO:0000256" key="6">
    <source>
        <dbReference type="ARBA" id="ARBA00022964"/>
    </source>
</evidence>
<name>A0A7J7IBY6_CAMSI</name>
<evidence type="ECO:0000256" key="7">
    <source>
        <dbReference type="ARBA" id="ARBA00023002"/>
    </source>
</evidence>
<dbReference type="Pfam" id="PF03079">
    <property type="entry name" value="ARD"/>
    <property type="match status" value="1"/>
</dbReference>
<keyword evidence="6" id="KW-0223">Dioxygenase</keyword>
<dbReference type="Gene3D" id="2.60.120.10">
    <property type="entry name" value="Jelly Rolls"/>
    <property type="match status" value="1"/>
</dbReference>
<proteinExistence type="predicted"/>
<keyword evidence="13" id="KW-1185">Reference proteome</keyword>
<keyword evidence="3" id="KW-0533">Nickel</keyword>
<keyword evidence="4" id="KW-0028">Amino-acid biosynthesis</keyword>
<keyword evidence="8" id="KW-0408">Iron</keyword>
<dbReference type="PANTHER" id="PTHR23418:SF0">
    <property type="entry name" value="ACIREDUCTONE DIOXYGENASE"/>
    <property type="match status" value="1"/>
</dbReference>
<protein>
    <recommendedName>
        <fullName evidence="10">acireductone dioxygenase (Fe(2+)-requiring)</fullName>
        <ecNumber evidence="10">1.13.11.54</ecNumber>
    </recommendedName>
</protein>
<dbReference type="InterPro" id="IPR011051">
    <property type="entry name" value="RmlC_Cupin_sf"/>
</dbReference>
<dbReference type="AlphaFoldDB" id="A0A7J7IBY6"/>
<keyword evidence="11" id="KW-0732">Signal</keyword>
<dbReference type="EMBL" id="JACBKZ010000001">
    <property type="protein sequence ID" value="KAF5962061.1"/>
    <property type="molecule type" value="Genomic_DNA"/>
</dbReference>
<dbReference type="InterPro" id="IPR014710">
    <property type="entry name" value="RmlC-like_jellyroll"/>
</dbReference>
<keyword evidence="9" id="KW-0486">Methionine biosynthesis</keyword>
<dbReference type="GO" id="GO:0010309">
    <property type="term" value="F:acireductone dioxygenase [iron(II)-requiring] activity"/>
    <property type="evidence" value="ECO:0007669"/>
    <property type="project" value="UniProtKB-EC"/>
</dbReference>
<dbReference type="InterPro" id="IPR004313">
    <property type="entry name" value="ARD"/>
</dbReference>